<evidence type="ECO:0000256" key="2">
    <source>
        <dbReference type="SAM" id="Phobius"/>
    </source>
</evidence>
<dbReference type="Pfam" id="PF26002">
    <property type="entry name" value="Beta-barrel_AprE"/>
    <property type="match status" value="1"/>
</dbReference>
<proteinExistence type="predicted"/>
<feature type="coiled-coil region" evidence="1">
    <location>
        <begin position="107"/>
        <end position="152"/>
    </location>
</feature>
<keyword evidence="2" id="KW-0812">Transmembrane</keyword>
<dbReference type="Gene3D" id="2.40.50.100">
    <property type="match status" value="1"/>
</dbReference>
<evidence type="ECO:0000259" key="3">
    <source>
        <dbReference type="Pfam" id="PF26002"/>
    </source>
</evidence>
<feature type="transmembrane region" description="Helical" evidence="2">
    <location>
        <begin position="20"/>
        <end position="38"/>
    </location>
</feature>
<accession>A0ABY8NFG9</accession>
<feature type="domain" description="AprE-like beta-barrel" evidence="3">
    <location>
        <begin position="293"/>
        <end position="385"/>
    </location>
</feature>
<dbReference type="PANTHER" id="PTHR30386:SF28">
    <property type="entry name" value="EXPORTED PROTEIN"/>
    <property type="match status" value="1"/>
</dbReference>
<keyword evidence="2" id="KW-1133">Transmembrane helix</keyword>
<dbReference type="Proteomes" id="UP001236500">
    <property type="component" value="Chromosome"/>
</dbReference>
<sequence>MEWQEDRLHGDVLLSPQLSHIIILGGIILWVTATIVWLSTCQYARKETVTGWIEPTSGVVRVYAEGTGIIEQVLVSEGEKVVKNQPLIILNRDHILADGKHLEAVLQAEYENQNSLLSEQIERSEKINQQRQRDLKQRISASKEELALLDKQISTQARHHGLIRDQAERYNQLRKRGHISTVELERVVIQELELSTESQSLARNKVKIRNQIQQLENELASLPEVYANETDQLRARLSDLAQKIAQLHGQRAYILKASKAGTVHNLQTREGQQVQIDIPLLSVVPESGDWIARLLVPVRAAGFLAPEQALKIRYDAFPYQKFGLYQGAITSISDSALLPDELRDAPIAVGEPVYRVSAVLARPSIKAYGQEFSLKPGMTLSADIELSERSLLMWLLDPIYSLKGRL</sequence>
<dbReference type="RefSeq" id="WP_280321423.1">
    <property type="nucleotide sequence ID" value="NZ_CP118605.1"/>
</dbReference>
<dbReference type="EMBL" id="CP118605">
    <property type="protein sequence ID" value="WGL17548.1"/>
    <property type="molecule type" value="Genomic_DNA"/>
</dbReference>
<name>A0ABY8NFG9_9GAMM</name>
<dbReference type="PRINTS" id="PR01490">
    <property type="entry name" value="RTXTOXIND"/>
</dbReference>
<evidence type="ECO:0000313" key="5">
    <source>
        <dbReference type="Proteomes" id="UP001236500"/>
    </source>
</evidence>
<evidence type="ECO:0000256" key="1">
    <source>
        <dbReference type="SAM" id="Coils"/>
    </source>
</evidence>
<reference evidence="4 5" key="1">
    <citation type="submission" date="2023-02" db="EMBL/GenBank/DDBJ databases">
        <title>Description and genomic characterization of Microbulbifer bruguierae sp. nov., isolated from the sediment of mangrove plant Bruguiera sexangula.</title>
        <authorList>
            <person name="Long M."/>
        </authorList>
    </citation>
    <scope>NUCLEOTIDE SEQUENCE [LARGE SCALE GENOMIC DNA]</scope>
    <source>
        <strain evidence="4 5">H12</strain>
    </source>
</reference>
<dbReference type="InterPro" id="IPR058982">
    <property type="entry name" value="Beta-barrel_AprE"/>
</dbReference>
<gene>
    <name evidence="4" type="ORF">PVT68_04465</name>
</gene>
<protein>
    <submittedName>
        <fullName evidence="4">HlyD family efflux transporter periplasmic adaptor subunit</fullName>
    </submittedName>
</protein>
<dbReference type="PANTHER" id="PTHR30386">
    <property type="entry name" value="MEMBRANE FUSION SUBUNIT OF EMRAB-TOLC MULTIDRUG EFFLUX PUMP"/>
    <property type="match status" value="1"/>
</dbReference>
<keyword evidence="2" id="KW-0472">Membrane</keyword>
<evidence type="ECO:0000313" key="4">
    <source>
        <dbReference type="EMBL" id="WGL17548.1"/>
    </source>
</evidence>
<keyword evidence="5" id="KW-1185">Reference proteome</keyword>
<organism evidence="4 5">
    <name type="scientific">Microbulbifer bruguierae</name>
    <dbReference type="NCBI Taxonomy" id="3029061"/>
    <lineage>
        <taxon>Bacteria</taxon>
        <taxon>Pseudomonadati</taxon>
        <taxon>Pseudomonadota</taxon>
        <taxon>Gammaproteobacteria</taxon>
        <taxon>Cellvibrionales</taxon>
        <taxon>Microbulbiferaceae</taxon>
        <taxon>Microbulbifer</taxon>
    </lineage>
</organism>
<dbReference type="InterPro" id="IPR050739">
    <property type="entry name" value="MFP"/>
</dbReference>
<keyword evidence="1" id="KW-0175">Coiled coil</keyword>
<feature type="coiled-coil region" evidence="1">
    <location>
        <begin position="198"/>
        <end position="250"/>
    </location>
</feature>